<dbReference type="Gene3D" id="2.60.120.10">
    <property type="entry name" value="Jelly Rolls"/>
    <property type="match status" value="1"/>
</dbReference>
<evidence type="ECO:0000259" key="2">
    <source>
        <dbReference type="Pfam" id="PF07883"/>
    </source>
</evidence>
<feature type="region of interest" description="Disordered" evidence="1">
    <location>
        <begin position="98"/>
        <end position="117"/>
    </location>
</feature>
<dbReference type="OrthoDB" id="4105826at2"/>
<organism evidence="3 4">
    <name type="scientific">Nonomuraea solani</name>
    <dbReference type="NCBI Taxonomy" id="1144553"/>
    <lineage>
        <taxon>Bacteria</taxon>
        <taxon>Bacillati</taxon>
        <taxon>Actinomycetota</taxon>
        <taxon>Actinomycetes</taxon>
        <taxon>Streptosporangiales</taxon>
        <taxon>Streptosporangiaceae</taxon>
        <taxon>Nonomuraea</taxon>
    </lineage>
</organism>
<dbReference type="SUPFAM" id="SSF51182">
    <property type="entry name" value="RmlC-like cupins"/>
    <property type="match status" value="1"/>
</dbReference>
<dbReference type="PANTHER" id="PTHR40112">
    <property type="entry name" value="H2HPP ISOMERASE"/>
    <property type="match status" value="1"/>
</dbReference>
<dbReference type="Pfam" id="PF07883">
    <property type="entry name" value="Cupin_2"/>
    <property type="match status" value="1"/>
</dbReference>
<proteinExistence type="predicted"/>
<dbReference type="RefSeq" id="WP_103956337.1">
    <property type="nucleotide sequence ID" value="NZ_FNVT01000003.1"/>
</dbReference>
<protein>
    <submittedName>
        <fullName evidence="3">Cupin domain protein</fullName>
    </submittedName>
</protein>
<dbReference type="AlphaFoldDB" id="A0A1H6BX71"/>
<dbReference type="PANTHER" id="PTHR40112:SF1">
    <property type="entry name" value="H2HPP ISOMERASE"/>
    <property type="match status" value="1"/>
</dbReference>
<dbReference type="EMBL" id="FNVT01000003">
    <property type="protein sequence ID" value="SEG65055.1"/>
    <property type="molecule type" value="Genomic_DNA"/>
</dbReference>
<gene>
    <name evidence="3" type="ORF">SAMN05444920_103711</name>
</gene>
<dbReference type="CDD" id="cd02238">
    <property type="entry name" value="cupin_KdgF"/>
    <property type="match status" value="1"/>
</dbReference>
<feature type="domain" description="Cupin type-2" evidence="2">
    <location>
        <begin position="31"/>
        <end position="88"/>
    </location>
</feature>
<evidence type="ECO:0000256" key="1">
    <source>
        <dbReference type="SAM" id="MobiDB-lite"/>
    </source>
</evidence>
<keyword evidence="4" id="KW-1185">Reference proteome</keyword>
<sequence>MLTDLSAIAPTRIWKDVLARVVQGDRLTLAVVELPPGGVVPEHHHANEQLGLCLTGTLTFRVGDETRDLGPGGTWCIRADVPHEVTAGPDGAVVVEAFSPPRTDWTETAPRETPHWP</sequence>
<name>A0A1H6BX71_9ACTN</name>
<reference evidence="3 4" key="1">
    <citation type="submission" date="2016-10" db="EMBL/GenBank/DDBJ databases">
        <authorList>
            <person name="de Groot N.N."/>
        </authorList>
    </citation>
    <scope>NUCLEOTIDE SEQUENCE [LARGE SCALE GENOMIC DNA]</scope>
    <source>
        <strain evidence="3 4">CGMCC 4.7037</strain>
    </source>
</reference>
<dbReference type="Proteomes" id="UP000236732">
    <property type="component" value="Unassembled WGS sequence"/>
</dbReference>
<dbReference type="InterPro" id="IPR014710">
    <property type="entry name" value="RmlC-like_jellyroll"/>
</dbReference>
<evidence type="ECO:0000313" key="3">
    <source>
        <dbReference type="EMBL" id="SEG65055.1"/>
    </source>
</evidence>
<evidence type="ECO:0000313" key="4">
    <source>
        <dbReference type="Proteomes" id="UP000236732"/>
    </source>
</evidence>
<dbReference type="InterPro" id="IPR013096">
    <property type="entry name" value="Cupin_2"/>
</dbReference>
<dbReference type="InterPro" id="IPR011051">
    <property type="entry name" value="RmlC_Cupin_sf"/>
</dbReference>
<dbReference type="InterPro" id="IPR052535">
    <property type="entry name" value="Bacilysin_H2HPP_isomerase"/>
</dbReference>
<accession>A0A1H6BX71</accession>